<evidence type="ECO:0000259" key="3">
    <source>
        <dbReference type="PROSITE" id="PS51737"/>
    </source>
</evidence>
<dbReference type="PANTHER" id="PTHR30461:SF23">
    <property type="entry name" value="DNA RECOMBINASE-RELATED"/>
    <property type="match status" value="1"/>
</dbReference>
<gene>
    <name evidence="4" type="ORF">ACH49_13440</name>
</gene>
<dbReference type="Pfam" id="PF00239">
    <property type="entry name" value="Resolvase"/>
    <property type="match status" value="1"/>
</dbReference>
<keyword evidence="1" id="KW-0175">Coiled coil</keyword>
<dbReference type="Proteomes" id="UP000037274">
    <property type="component" value="Unassembled WGS sequence"/>
</dbReference>
<dbReference type="InterPro" id="IPR006119">
    <property type="entry name" value="Resolv_N"/>
</dbReference>
<keyword evidence="5" id="KW-1185">Reference proteome</keyword>
<dbReference type="SUPFAM" id="SSF53041">
    <property type="entry name" value="Resolvase-like"/>
    <property type="match status" value="1"/>
</dbReference>
<dbReference type="PANTHER" id="PTHR30461">
    <property type="entry name" value="DNA-INVERTASE FROM LAMBDOID PROPHAGE"/>
    <property type="match status" value="1"/>
</dbReference>
<dbReference type="Gene3D" id="3.40.50.1390">
    <property type="entry name" value="Resolvase, N-terminal catalytic domain"/>
    <property type="match status" value="1"/>
</dbReference>
<name>A0ABR5HYX9_STRLW</name>
<sequence>MPVAPEYLHLVYPDTVFHALLYGRASRDPKKKGRSVADQISSGRELCDQHGWPIAEVFDQDVDFSASRHARRKRRDFEALIDAIEAGRGRIVVAWEASRYYRDIEAYIRLRNACMAAGVLLCYNGQVFDLSKREDRKATAQDAIAAEDEAEGIRDRNLRTARATAKKGTPHGRVLYGYARRYDPETGEFAEQYVHPERGPIVREIFERIAAGETEYSIMQSLRKRGERQPGIEWEYYHFPTMLRNPGYAGLRVFQGKVIGKAAWPAIVPQELFDQVQQIVRDESRCTTKDWSVKHLLSGIGRCGECSDLPRLRIMRQRGDTRAYQCSERFHTIMRCELLDSYVEEALLEWLRTRAADAFRTDEQQAQAAAARARLRTLEGQLEQARRKATTFNEQTGEPQLSVESLAALEASLIPQIRKAKEATVVVQAPPLVQGLIAADDVEERWDALTIEQRRAVIRACVNVHLHRARARGVRKIEPGRVTLTFAGEPGFRAQPRHARATGPRQASARAVPSGSE</sequence>
<reference evidence="4 5" key="1">
    <citation type="submission" date="2015-06" db="EMBL/GenBank/DDBJ databases">
        <title>Draft genome sequence of Streptomyces leeuwenhoekii C58, which produces the novel lasso peptide, chaxapeptin.</title>
        <authorList>
            <person name="Yi Y."/>
            <person name="Hai D."/>
            <person name="Jaspars M."/>
            <person name="Sheng H."/>
            <person name="Rateb M.E."/>
            <person name="Bull A."/>
            <person name="Goodfellow M."/>
            <person name="Asenjo J.A."/>
            <person name="Ebel R."/>
        </authorList>
    </citation>
    <scope>NUCLEOTIDE SEQUENCE [LARGE SCALE GENOMIC DNA]</scope>
    <source>
        <strain evidence="4 5">C58</strain>
    </source>
</reference>
<evidence type="ECO:0000256" key="1">
    <source>
        <dbReference type="SAM" id="Coils"/>
    </source>
</evidence>
<protein>
    <recommendedName>
        <fullName evidence="3">Recombinase domain-containing protein</fullName>
    </recommendedName>
</protein>
<evidence type="ECO:0000313" key="5">
    <source>
        <dbReference type="Proteomes" id="UP000037274"/>
    </source>
</evidence>
<dbReference type="RefSeq" id="WP_048572820.1">
    <property type="nucleotide sequence ID" value="NZ_LFEH01000040.1"/>
</dbReference>
<evidence type="ECO:0000256" key="2">
    <source>
        <dbReference type="SAM" id="MobiDB-lite"/>
    </source>
</evidence>
<dbReference type="PROSITE" id="PS51737">
    <property type="entry name" value="RECOMBINASE_DNA_BIND"/>
    <property type="match status" value="1"/>
</dbReference>
<feature type="domain" description="Recombinase" evidence="3">
    <location>
        <begin position="179"/>
        <end position="286"/>
    </location>
</feature>
<evidence type="ECO:0000313" key="4">
    <source>
        <dbReference type="EMBL" id="KMS79060.1"/>
    </source>
</evidence>
<dbReference type="CDD" id="cd00338">
    <property type="entry name" value="Ser_Recombinase"/>
    <property type="match status" value="1"/>
</dbReference>
<accession>A0ABR5HYX9</accession>
<comment type="caution">
    <text evidence="4">The sequence shown here is derived from an EMBL/GenBank/DDBJ whole genome shotgun (WGS) entry which is preliminary data.</text>
</comment>
<dbReference type="Pfam" id="PF07508">
    <property type="entry name" value="Recombinase"/>
    <property type="match status" value="1"/>
</dbReference>
<dbReference type="Gene3D" id="3.90.1750.20">
    <property type="entry name" value="Putative Large Serine Recombinase, Chain B, Domain 2"/>
    <property type="match status" value="1"/>
</dbReference>
<dbReference type="InterPro" id="IPR036162">
    <property type="entry name" value="Resolvase-like_N_sf"/>
</dbReference>
<proteinExistence type="predicted"/>
<dbReference type="SMART" id="SM00857">
    <property type="entry name" value="Resolvase"/>
    <property type="match status" value="1"/>
</dbReference>
<feature type="coiled-coil region" evidence="1">
    <location>
        <begin position="361"/>
        <end position="395"/>
    </location>
</feature>
<dbReference type="EMBL" id="LFEH01000040">
    <property type="protein sequence ID" value="KMS79060.1"/>
    <property type="molecule type" value="Genomic_DNA"/>
</dbReference>
<dbReference type="InterPro" id="IPR038109">
    <property type="entry name" value="DNA_bind_recomb_sf"/>
</dbReference>
<dbReference type="InterPro" id="IPR050639">
    <property type="entry name" value="SSR_resolvase"/>
</dbReference>
<feature type="region of interest" description="Disordered" evidence="2">
    <location>
        <begin position="494"/>
        <end position="517"/>
    </location>
</feature>
<organism evidence="4 5">
    <name type="scientific">Streptomyces leeuwenhoekii</name>
    <dbReference type="NCBI Taxonomy" id="1437453"/>
    <lineage>
        <taxon>Bacteria</taxon>
        <taxon>Bacillati</taxon>
        <taxon>Actinomycetota</taxon>
        <taxon>Actinomycetes</taxon>
        <taxon>Kitasatosporales</taxon>
        <taxon>Streptomycetaceae</taxon>
        <taxon>Streptomyces</taxon>
    </lineage>
</organism>
<dbReference type="InterPro" id="IPR011109">
    <property type="entry name" value="DNA_bind_recombinase_dom"/>
</dbReference>